<evidence type="ECO:0000259" key="6">
    <source>
        <dbReference type="Pfam" id="PF01217"/>
    </source>
</evidence>
<dbReference type="EMBL" id="CAJVPI010000101">
    <property type="protein sequence ID" value="CAG8480152.1"/>
    <property type="molecule type" value="Genomic_DNA"/>
</dbReference>
<sequence>MEIDNRLNYQVPYQVEKVDRFFKDNKLKVWGDYKTFIQTKFVTGHYTTARAIHGRYCGSLLAIQQNERVGDEVKKYCADLYKEANTSRKSDFLLLVENVIECKQIEQNIESIRDKITRKATEVSGEIVDDSLKQWRPSKKPKTVDQLEDSDTQDKIADITNTYDELYRLYYSLLANNLCLMYIPSARERSLQTDTIELPQTPPSNLIDAVDINEIRNPSWTLKDGRLLVDVLVTNTTELVRQLMQKSQKERTPALMSAARLGLSSIVDLSSEFEGGMYKWFGQDWVDIKEKVYGMINMTPLCFEGDVKSIIDTVEDMCNTFRYIDARTYLYELQTSNHSPIVKQIANIYFIVICKFMRNPFIFVNESGRRKDLTEMEFVIKMIAPVFDELFADISDLVELRWGETVTRAAVQPRKIDMRIVHRTRHIELSHTECARLLTPAKAIGDRSKCLRTLKCVLDMYLAEDISDDAANDSTIMGLQFAGLEGQIIGIDCLDDGLYFGLEGPKFRFPAQLSSIKDLRNTLEALFFFKENINRNAKALPNPTEQGHLYQKIFHVHRAQAKHFKDIPTQQNLIQEIFQLVSKRPDSVCNFLEGSQMLGGSDTRVIYRHYATLYFVFVVDESESELGILDLIQVFVEGLDRCFENVCELDLIFHFEEVLETNLNEIITAANESNNKVKKRVGAMASITKSSAGAVARDLGANIANTATNVLQSTMSATLRRTGF</sequence>
<dbReference type="InterPro" id="IPR011012">
    <property type="entry name" value="Longin-like_dom_sf"/>
</dbReference>
<dbReference type="GO" id="GO:0030117">
    <property type="term" value="C:membrane coat"/>
    <property type="evidence" value="ECO:0007669"/>
    <property type="project" value="InterPro"/>
</dbReference>
<comment type="similarity">
    <text evidence="2">Belongs to the adaptor complexes small subunit family.</text>
</comment>
<dbReference type="SUPFAM" id="SSF64356">
    <property type="entry name" value="SNARE-like"/>
    <property type="match status" value="1"/>
</dbReference>
<dbReference type="GO" id="GO:0006886">
    <property type="term" value="P:intracellular protein transport"/>
    <property type="evidence" value="ECO:0007669"/>
    <property type="project" value="InterPro"/>
</dbReference>
<accession>A0A9N8W7P7</accession>
<dbReference type="Proteomes" id="UP000789739">
    <property type="component" value="Unassembled WGS sequence"/>
</dbReference>
<dbReference type="PROSITE" id="PS00989">
    <property type="entry name" value="CLAT_ADAPTOR_S"/>
    <property type="match status" value="1"/>
</dbReference>
<evidence type="ECO:0000313" key="8">
    <source>
        <dbReference type="Proteomes" id="UP000789739"/>
    </source>
</evidence>
<keyword evidence="8" id="KW-1185">Reference proteome</keyword>
<dbReference type="Pfam" id="PF01217">
    <property type="entry name" value="Clat_adaptor_s"/>
    <property type="match status" value="1"/>
</dbReference>
<comment type="caution">
    <text evidence="7">The sequence shown here is derived from an EMBL/GenBank/DDBJ whole genome shotgun (WGS) entry which is preliminary data.</text>
</comment>
<evidence type="ECO:0000256" key="4">
    <source>
        <dbReference type="ARBA" id="ARBA00022927"/>
    </source>
</evidence>
<proteinExistence type="inferred from homology"/>
<dbReference type="InterPro" id="IPR000804">
    <property type="entry name" value="Clathrin_sm-chain_CS"/>
</dbReference>
<protein>
    <submittedName>
        <fullName evidence="7">4761_t:CDS:1</fullName>
    </submittedName>
</protein>
<keyword evidence="3" id="KW-0813">Transport</keyword>
<reference evidence="7" key="1">
    <citation type="submission" date="2021-06" db="EMBL/GenBank/DDBJ databases">
        <authorList>
            <person name="Kallberg Y."/>
            <person name="Tangrot J."/>
            <person name="Rosling A."/>
        </authorList>
    </citation>
    <scope>NUCLEOTIDE SEQUENCE</scope>
    <source>
        <strain evidence="7">BR232B</strain>
    </source>
</reference>
<evidence type="ECO:0000313" key="7">
    <source>
        <dbReference type="EMBL" id="CAG8480152.1"/>
    </source>
</evidence>
<dbReference type="InterPro" id="IPR016635">
    <property type="entry name" value="AP_complex_ssu"/>
</dbReference>
<evidence type="ECO:0000256" key="5">
    <source>
        <dbReference type="ARBA" id="ARBA00023136"/>
    </source>
</evidence>
<feature type="domain" description="AP complex mu/sigma subunit" evidence="6">
    <location>
        <begin position="567"/>
        <end position="681"/>
    </location>
</feature>
<dbReference type="GO" id="GO:0012505">
    <property type="term" value="C:endomembrane system"/>
    <property type="evidence" value="ECO:0007669"/>
    <property type="project" value="UniProtKB-SubCell"/>
</dbReference>
<organism evidence="7 8">
    <name type="scientific">Paraglomus brasilianum</name>
    <dbReference type="NCBI Taxonomy" id="144538"/>
    <lineage>
        <taxon>Eukaryota</taxon>
        <taxon>Fungi</taxon>
        <taxon>Fungi incertae sedis</taxon>
        <taxon>Mucoromycota</taxon>
        <taxon>Glomeromycotina</taxon>
        <taxon>Glomeromycetes</taxon>
        <taxon>Paraglomerales</taxon>
        <taxon>Paraglomeraceae</taxon>
        <taxon>Paraglomus</taxon>
    </lineage>
</organism>
<dbReference type="GO" id="GO:0016192">
    <property type="term" value="P:vesicle-mediated transport"/>
    <property type="evidence" value="ECO:0007669"/>
    <property type="project" value="InterPro"/>
</dbReference>
<dbReference type="OrthoDB" id="10261046at2759"/>
<dbReference type="AlphaFoldDB" id="A0A9N8W7P7"/>
<dbReference type="InterPro" id="IPR022775">
    <property type="entry name" value="AP_mu_sigma_su"/>
</dbReference>
<dbReference type="Gene3D" id="3.30.450.60">
    <property type="match status" value="1"/>
</dbReference>
<dbReference type="PANTHER" id="PTHR11753">
    <property type="entry name" value="ADAPTOR COMPLEXES SMALL SUBUNIT FAMILY"/>
    <property type="match status" value="1"/>
</dbReference>
<keyword evidence="4" id="KW-0653">Protein transport</keyword>
<keyword evidence="5" id="KW-0472">Membrane</keyword>
<evidence type="ECO:0000256" key="2">
    <source>
        <dbReference type="ARBA" id="ARBA00006972"/>
    </source>
</evidence>
<evidence type="ECO:0000256" key="3">
    <source>
        <dbReference type="ARBA" id="ARBA00022448"/>
    </source>
</evidence>
<gene>
    <name evidence="7" type="ORF">PBRASI_LOCUS1533</name>
</gene>
<comment type="subcellular location">
    <subcellularLocation>
        <location evidence="1">Endomembrane system</location>
    </subcellularLocation>
</comment>
<evidence type="ECO:0000256" key="1">
    <source>
        <dbReference type="ARBA" id="ARBA00004308"/>
    </source>
</evidence>
<name>A0A9N8W7P7_9GLOM</name>